<comment type="caution">
    <text evidence="1">The sequence shown here is derived from an EMBL/GenBank/DDBJ whole genome shotgun (WGS) entry which is preliminary data.</text>
</comment>
<proteinExistence type="predicted"/>
<dbReference type="EMBL" id="BART01003312">
    <property type="protein sequence ID" value="GAG55206.1"/>
    <property type="molecule type" value="Genomic_DNA"/>
</dbReference>
<evidence type="ECO:0000313" key="1">
    <source>
        <dbReference type="EMBL" id="GAG55206.1"/>
    </source>
</evidence>
<name>X1A4S8_9ZZZZ</name>
<dbReference type="AlphaFoldDB" id="X1A4S8"/>
<sequence>QPTIDVDEETHSHTVDYDDEFLNRYIDRLESDLEFWKDKYEVLQLEYYDQVRDSIKRLDAKFERIMCSIDEFKDIGLIFF</sequence>
<organism evidence="1">
    <name type="scientific">marine sediment metagenome</name>
    <dbReference type="NCBI Taxonomy" id="412755"/>
    <lineage>
        <taxon>unclassified sequences</taxon>
        <taxon>metagenomes</taxon>
        <taxon>ecological metagenomes</taxon>
    </lineage>
</organism>
<accession>X1A4S8</accession>
<gene>
    <name evidence="1" type="ORF">S01H4_09263</name>
</gene>
<feature type="non-terminal residue" evidence="1">
    <location>
        <position position="1"/>
    </location>
</feature>
<protein>
    <submittedName>
        <fullName evidence="1">Uncharacterized protein</fullName>
    </submittedName>
</protein>
<reference evidence="1" key="1">
    <citation type="journal article" date="2014" name="Front. Microbiol.">
        <title>High frequency of phylogenetically diverse reductive dehalogenase-homologous genes in deep subseafloor sedimentary metagenomes.</title>
        <authorList>
            <person name="Kawai M."/>
            <person name="Futagami T."/>
            <person name="Toyoda A."/>
            <person name="Takaki Y."/>
            <person name="Nishi S."/>
            <person name="Hori S."/>
            <person name="Arai W."/>
            <person name="Tsubouchi T."/>
            <person name="Morono Y."/>
            <person name="Uchiyama I."/>
            <person name="Ito T."/>
            <person name="Fujiyama A."/>
            <person name="Inagaki F."/>
            <person name="Takami H."/>
        </authorList>
    </citation>
    <scope>NUCLEOTIDE SEQUENCE</scope>
    <source>
        <strain evidence="1">Expedition CK06-06</strain>
    </source>
</reference>